<dbReference type="AlphaFoldDB" id="A0A897MVH8"/>
<dbReference type="Proteomes" id="UP000663586">
    <property type="component" value="Chromosome"/>
</dbReference>
<keyword evidence="1" id="KW-0812">Transmembrane</keyword>
<evidence type="ECO:0000313" key="3">
    <source>
        <dbReference type="Proteomes" id="UP000663586"/>
    </source>
</evidence>
<gene>
    <name evidence="2" type="ORF">AArcS_0944</name>
</gene>
<dbReference type="KEGG" id="hara:AArcS_0944"/>
<evidence type="ECO:0000313" key="2">
    <source>
        <dbReference type="EMBL" id="QSG02166.1"/>
    </source>
</evidence>
<keyword evidence="1" id="KW-1133">Transmembrane helix</keyword>
<organism evidence="2 3">
    <name type="scientific">Natranaeroarchaeum sulfidigenes</name>
    <dbReference type="NCBI Taxonomy" id="2784880"/>
    <lineage>
        <taxon>Archaea</taxon>
        <taxon>Methanobacteriati</taxon>
        <taxon>Methanobacteriota</taxon>
        <taxon>Stenosarchaea group</taxon>
        <taxon>Halobacteria</taxon>
        <taxon>Halobacteriales</taxon>
        <taxon>Natronoarchaeaceae</taxon>
        <taxon>Natranaeroarchaeum</taxon>
    </lineage>
</organism>
<feature type="transmembrane region" description="Helical" evidence="1">
    <location>
        <begin position="12"/>
        <end position="33"/>
    </location>
</feature>
<proteinExistence type="predicted"/>
<sequence length="78" mass="8108">MTNMLGDERQRLLRSFRIGFVALLLGGVAIGLFQGGLTIDAAVTGLGIGIAAVVSTAMIVAVVLLILILADRWSARVA</sequence>
<reference evidence="2" key="1">
    <citation type="submission" date="2020-11" db="EMBL/GenBank/DDBJ databases">
        <title>Carbohydrate-dependent, anaerobic sulfur respiration: A novel catabolism in halophilic archaea.</title>
        <authorList>
            <person name="Sorokin D.Y."/>
            <person name="Messina E."/>
            <person name="Smedile F."/>
            <person name="La Cono V."/>
            <person name="Hallsworth J.E."/>
            <person name="Yakimov M.M."/>
        </authorList>
    </citation>
    <scope>NUCLEOTIDE SEQUENCE</scope>
    <source>
        <strain evidence="2">AArc-S</strain>
    </source>
</reference>
<accession>A0A897MVH8</accession>
<name>A0A897MVH8_9EURY</name>
<dbReference type="EMBL" id="CP064786">
    <property type="protein sequence ID" value="QSG02166.1"/>
    <property type="molecule type" value="Genomic_DNA"/>
</dbReference>
<keyword evidence="3" id="KW-1185">Reference proteome</keyword>
<protein>
    <submittedName>
        <fullName evidence="2">Uncharacterized protein</fullName>
    </submittedName>
</protein>
<keyword evidence="1" id="KW-0472">Membrane</keyword>
<feature type="transmembrane region" description="Helical" evidence="1">
    <location>
        <begin position="45"/>
        <end position="70"/>
    </location>
</feature>
<evidence type="ECO:0000256" key="1">
    <source>
        <dbReference type="SAM" id="Phobius"/>
    </source>
</evidence>